<keyword evidence="2" id="KW-1185">Reference proteome</keyword>
<reference evidence="1" key="1">
    <citation type="submission" date="2023-06" db="EMBL/GenBank/DDBJ databases">
        <authorList>
            <person name="Delattre M."/>
        </authorList>
    </citation>
    <scope>NUCLEOTIDE SEQUENCE</scope>
    <source>
        <strain evidence="1">AF72</strain>
    </source>
</reference>
<feature type="non-terminal residue" evidence="1">
    <location>
        <position position="922"/>
    </location>
</feature>
<evidence type="ECO:0000313" key="1">
    <source>
        <dbReference type="EMBL" id="CAJ0571966.1"/>
    </source>
</evidence>
<proteinExistence type="predicted"/>
<gene>
    <name evidence="1" type="ORF">MSPICULIGERA_LOCUS10363</name>
</gene>
<sequence>MSDAPFSFGNKFWVSLNLKVTRIANPADIPSFKSLRKFLGLFHASQLVCQHFIDIVQDDPDGCGHFVTHPMIRSLDSVHMRFYLGVLAPFRHIRAKKMLLDVQFQAQIFKWNFIGEFLEHKIRNWLRGEQEIDRIHIITAPASNAEHNLNTLVARVSRLMPDELGWIDRTYQGMELIVRATDGQALIVFFDKPDLSIYLIRCQYNFRRGRCLGSYERNQKSLARIRQLMCIYAKLNEEKPLLAVDAKEKLREECCNFNKYNNGATTVDLATDAIWRPAGKRRSPWGVSRGHIMRGTFPMDRSLRHAYQFTKAFEERDKLKVTQFVDSLFEEKMLAWPRDGIAFLNTRLIRSLERMYLVVDVHHLQHLHRIRANEISITIPMFPFPMIRRLPAIDILFAKLGGWLAGTDEIDKFQIGWERTGWPDGTFEPFISTLKLDPALAHIDRTYEGMTLILRASDGQALIAYFEEHDDYFNLISSEYNFRRGRCLGSYQRNALALARISKLMALSMTLAEKSPALADDAKKKLREECINFNKYNENVSERDLLIDSIWRSKAERRCPWGKFGDNVFLDMTYPVDKNLEHAYKFTKLFEETGVLPEVDHFQPVSERWIDRTYQGMELILRATDGQALIVYFDTVDLSIYLLRCDYNFRRGRCLGSYERNGKALARIRQLMCIYAKLNEEKPLLAADAKEKLMEECINFNKYNNGATTVDLLTDSIWRPAGKRRSPWGVYGGHLMGGAYPVLVDKVAVTLKTEMGWIDRTYEGMELILRASDGQALLVFWDDAHGYFYLIRCEYNFRRGRCLGSYERNEESIRKICDLMRISLQLATLRPALAEDAKEKLKEECIRFTEYNKGATTVDLMIDCIWRPKGDRRSPWVLIDGKILHDNFNPMNFAVLHAYRFVRAFGETGVLPEIHQFQPLDR</sequence>
<dbReference type="AlphaFoldDB" id="A0AA36CMT6"/>
<accession>A0AA36CMT6</accession>
<dbReference type="EMBL" id="CATQJA010002588">
    <property type="protein sequence ID" value="CAJ0571966.1"/>
    <property type="molecule type" value="Genomic_DNA"/>
</dbReference>
<name>A0AA36CMT6_9BILA</name>
<protein>
    <submittedName>
        <fullName evidence="1">Uncharacterized protein</fullName>
    </submittedName>
</protein>
<comment type="caution">
    <text evidence="1">The sequence shown here is derived from an EMBL/GenBank/DDBJ whole genome shotgun (WGS) entry which is preliminary data.</text>
</comment>
<evidence type="ECO:0000313" key="2">
    <source>
        <dbReference type="Proteomes" id="UP001177023"/>
    </source>
</evidence>
<organism evidence="1 2">
    <name type="scientific">Mesorhabditis spiculigera</name>
    <dbReference type="NCBI Taxonomy" id="96644"/>
    <lineage>
        <taxon>Eukaryota</taxon>
        <taxon>Metazoa</taxon>
        <taxon>Ecdysozoa</taxon>
        <taxon>Nematoda</taxon>
        <taxon>Chromadorea</taxon>
        <taxon>Rhabditida</taxon>
        <taxon>Rhabditina</taxon>
        <taxon>Rhabditomorpha</taxon>
        <taxon>Rhabditoidea</taxon>
        <taxon>Rhabditidae</taxon>
        <taxon>Mesorhabditinae</taxon>
        <taxon>Mesorhabditis</taxon>
    </lineage>
</organism>
<dbReference type="Proteomes" id="UP001177023">
    <property type="component" value="Unassembled WGS sequence"/>
</dbReference>